<dbReference type="Pfam" id="PF04020">
    <property type="entry name" value="Phage_holin_4_2"/>
    <property type="match status" value="1"/>
</dbReference>
<keyword evidence="1" id="KW-1133">Transmembrane helix</keyword>
<dbReference type="Proteomes" id="UP000658225">
    <property type="component" value="Unassembled WGS sequence"/>
</dbReference>
<protein>
    <submittedName>
        <fullName evidence="2">Membrane protein</fullName>
    </submittedName>
</protein>
<name>A0A927R524_9BACL</name>
<reference evidence="2" key="1">
    <citation type="submission" date="2020-10" db="EMBL/GenBank/DDBJ databases">
        <title>Genomic Encyclopedia of Type Strains, Phase IV (KMG-IV): sequencing the most valuable type-strain genomes for metagenomic binning, comparative biology and taxonomic classification.</title>
        <authorList>
            <person name="Goeker M."/>
        </authorList>
    </citation>
    <scope>NUCLEOTIDE SEQUENCE</scope>
    <source>
        <strain evidence="2">DSM 13886</strain>
    </source>
</reference>
<keyword evidence="3" id="KW-1185">Reference proteome</keyword>
<feature type="transmembrane region" description="Helical" evidence="1">
    <location>
        <begin position="12"/>
        <end position="42"/>
    </location>
</feature>
<dbReference type="AlphaFoldDB" id="A0A927R524"/>
<evidence type="ECO:0000313" key="2">
    <source>
        <dbReference type="EMBL" id="MBE1555528.1"/>
    </source>
</evidence>
<keyword evidence="1" id="KW-0472">Membrane</keyword>
<dbReference type="InterPro" id="IPR007165">
    <property type="entry name" value="Phage_holin_4_2"/>
</dbReference>
<feature type="transmembrane region" description="Helical" evidence="1">
    <location>
        <begin position="89"/>
        <end position="112"/>
    </location>
</feature>
<gene>
    <name evidence="2" type="ORF">H4683_002648</name>
</gene>
<accession>A0A927R524</accession>
<keyword evidence="1" id="KW-0812">Transmembrane</keyword>
<dbReference type="PANTHER" id="PTHR37309:SF1">
    <property type="entry name" value="SLR0284 PROTEIN"/>
    <property type="match status" value="1"/>
</dbReference>
<sequence length="120" mass="13216">MKWFIGILVNAAIFLILSWLIPSFVVSSIGTAIIASIILAIVNMLVRPILIFFTLPATIVTLGFFIFVINAAMLLLTDKFMGDGFVIEGFGTALLIAILMSILNVMINSIILEPMRDKRK</sequence>
<dbReference type="EMBL" id="JADBEL010000014">
    <property type="protein sequence ID" value="MBE1555528.1"/>
    <property type="molecule type" value="Genomic_DNA"/>
</dbReference>
<comment type="caution">
    <text evidence="2">The sequence shown here is derived from an EMBL/GenBank/DDBJ whole genome shotgun (WGS) entry which is preliminary data.</text>
</comment>
<feature type="transmembrane region" description="Helical" evidence="1">
    <location>
        <begin position="49"/>
        <end position="77"/>
    </location>
</feature>
<dbReference type="PANTHER" id="PTHR37309">
    <property type="entry name" value="SLR0284 PROTEIN"/>
    <property type="match status" value="1"/>
</dbReference>
<organism evidence="2 3">
    <name type="scientific">Sporosarcina limicola</name>
    <dbReference type="NCBI Taxonomy" id="34101"/>
    <lineage>
        <taxon>Bacteria</taxon>
        <taxon>Bacillati</taxon>
        <taxon>Bacillota</taxon>
        <taxon>Bacilli</taxon>
        <taxon>Bacillales</taxon>
        <taxon>Caryophanaceae</taxon>
        <taxon>Sporosarcina</taxon>
    </lineage>
</organism>
<proteinExistence type="predicted"/>
<evidence type="ECO:0000313" key="3">
    <source>
        <dbReference type="Proteomes" id="UP000658225"/>
    </source>
</evidence>
<evidence type="ECO:0000256" key="1">
    <source>
        <dbReference type="SAM" id="Phobius"/>
    </source>
</evidence>